<protein>
    <submittedName>
        <fullName evidence="1">Uncharacterized protein</fullName>
    </submittedName>
</protein>
<accession>A0A8S5RDU6</accession>
<name>A0A8S5RDU6_9VIRU</name>
<dbReference type="EMBL" id="BK059095">
    <property type="protein sequence ID" value="DAE29535.1"/>
    <property type="molecule type" value="Genomic_DNA"/>
</dbReference>
<organism evidence="1">
    <name type="scientific">virus sp. ctkyY8</name>
    <dbReference type="NCBI Taxonomy" id="2827995"/>
    <lineage>
        <taxon>Viruses</taxon>
    </lineage>
</organism>
<proteinExistence type="predicted"/>
<evidence type="ECO:0000313" key="1">
    <source>
        <dbReference type="EMBL" id="DAE29535.1"/>
    </source>
</evidence>
<reference evidence="1" key="1">
    <citation type="journal article" date="2021" name="Proc. Natl. Acad. Sci. U.S.A.">
        <title>A Catalog of Tens of Thousands of Viruses from Human Metagenomes Reveals Hidden Associations with Chronic Diseases.</title>
        <authorList>
            <person name="Tisza M.J."/>
            <person name="Buck C.B."/>
        </authorList>
    </citation>
    <scope>NUCLEOTIDE SEQUENCE</scope>
    <source>
        <strain evidence="1">CtkyY8</strain>
    </source>
</reference>
<sequence>MEAYCSSSCFFLASADFHIKNSTAPISQTMAPIVNVIGHIAVESATPNIFTPDVATPNAVANQPKNHINLTITNHPVVKPVINNTVFPVNVPKNSISLLSQSISHLKNGSTLSPMVSPIAPSESLKAFH</sequence>